<keyword evidence="1" id="KW-1133">Transmembrane helix</keyword>
<feature type="transmembrane region" description="Helical" evidence="1">
    <location>
        <begin position="26"/>
        <end position="46"/>
    </location>
</feature>
<protein>
    <submittedName>
        <fullName evidence="2">Lysosomal enzyme receptor protein</fullName>
    </submittedName>
</protein>
<evidence type="ECO:0000313" key="2">
    <source>
        <dbReference type="EMBL" id="KAJ6253915.1"/>
    </source>
</evidence>
<organism evidence="2 3">
    <name type="scientific">Anaeramoeba flamelloides</name>
    <dbReference type="NCBI Taxonomy" id="1746091"/>
    <lineage>
        <taxon>Eukaryota</taxon>
        <taxon>Metamonada</taxon>
        <taxon>Anaeramoebidae</taxon>
        <taxon>Anaeramoeba</taxon>
    </lineage>
</organism>
<reference evidence="2" key="1">
    <citation type="submission" date="2022-08" db="EMBL/GenBank/DDBJ databases">
        <title>Novel sulfate-reducing endosymbionts in the free-living metamonad Anaeramoeba.</title>
        <authorList>
            <person name="Jerlstrom-Hultqvist J."/>
            <person name="Cepicka I."/>
            <person name="Gallot-Lavallee L."/>
            <person name="Salas-Leiva D."/>
            <person name="Curtis B.A."/>
            <person name="Zahonova K."/>
            <person name="Pipaliya S."/>
            <person name="Dacks J."/>
            <person name="Roger A.J."/>
        </authorList>
    </citation>
    <scope>NUCLEOTIDE SEQUENCE</scope>
    <source>
        <strain evidence="2">Schooner1</strain>
    </source>
</reference>
<keyword evidence="2" id="KW-0675">Receptor</keyword>
<dbReference type="EMBL" id="JAOAOG010000027">
    <property type="protein sequence ID" value="KAJ6253915.1"/>
    <property type="molecule type" value="Genomic_DNA"/>
</dbReference>
<feature type="transmembrane region" description="Helical" evidence="1">
    <location>
        <begin position="259"/>
        <end position="281"/>
    </location>
</feature>
<evidence type="ECO:0000256" key="1">
    <source>
        <dbReference type="SAM" id="Phobius"/>
    </source>
</evidence>
<keyword evidence="3" id="KW-1185">Reference proteome</keyword>
<comment type="caution">
    <text evidence="2">The sequence shown here is derived from an EMBL/GenBank/DDBJ whole genome shotgun (WGS) entry which is preliminary data.</text>
</comment>
<name>A0ABQ8ZB56_9EUKA</name>
<keyword evidence="1" id="KW-0472">Membrane</keyword>
<keyword evidence="1" id="KW-0812">Transmembrane</keyword>
<proteinExistence type="predicted"/>
<evidence type="ECO:0000313" key="3">
    <source>
        <dbReference type="Proteomes" id="UP001150062"/>
    </source>
</evidence>
<dbReference type="Proteomes" id="UP001150062">
    <property type="component" value="Unassembled WGS sequence"/>
</dbReference>
<gene>
    <name evidence="2" type="ORF">M0813_12813</name>
</gene>
<sequence>MKDLLLSNLKSTIFIIDNFDAFLHNFVFFILFNFQLIQNNIFYLFLTRSGKDLFYKNEKEWIFFNEEGVSFPGCIEQWTVCGCSFDNNHVDCKNYGTELSPLAQQTKRNGYVQIITGGICSSNDRHQTILYAKCDKLAKIESYEKFSECVSTLKVTSPSACQVPVDQEANDLFQLYINAVISGKSSNISVPFTFYLDSAHFSLSITGQETSIVNHFKGDIIYAFSNITGKQMDTNLKVNSDDLSMKVKYENLVIGKENMASIICILIVNCIVLIGIVYQIIHSYIIQRKITKFTLAGMNLNLNGRGKKIN</sequence>
<accession>A0ABQ8ZB56</accession>